<feature type="compositionally biased region" description="Polar residues" evidence="1">
    <location>
        <begin position="451"/>
        <end position="472"/>
    </location>
</feature>
<sequence length="608" mass="66567">MYSLTSFASSILLTLNPMGIMGITASRQLADYLLQICQEHDGADTLKFNSGQEQDILNLLNALWESSPLSVKQTVQKNIIGTKRNRLGRGSLSETKVVLSDAVQSQLALWTSNPEGALQPVAISRDLPNNYAVSLCQHLRGLSDTNAVLKVQRRLACVALWQLREETNGDDMAIAQYFSHVQYSIEETDIRKWYNIGSRYNSIATDLGGYEALFVLPDDIPKTVWERALQKTGDDRADFIKRVLERIRDEMPKCREASHAILKYQLAAVKRWKYEHFLAWQKTVEQPLPQHQITKRRREDDNAAPALRTINLRSSRSPQHDDVHRPPTVLLAQGGKRKRHNLDSNTKRRKRTEATEPAAPPREMDSTSADCYQPCSPSAPIGTETSPQREEDQSRPCSQQVEQEAGGTQDIGATDGEFQAGSLLTEDVRTTDSKLAEDSTVATVDDISDGSVESQEMSSNDLGNSGRASSVLGNPGCAAETDAEGASDTPRSSNSEEDLPSLSTRSDGDGARSGLQTVQQPGASYFVDLTETMSRKTHISLAALQIAQGGGVMGGLQYLGAVPDEESQDRSYKGPTNEKVVQAGSDPFMGSVLDTDGADIGVYSSESL</sequence>
<gene>
    <name evidence="2" type="ORF">PGQ11_011245</name>
</gene>
<feature type="region of interest" description="Disordered" evidence="1">
    <location>
        <begin position="431"/>
        <end position="519"/>
    </location>
</feature>
<evidence type="ECO:0000313" key="2">
    <source>
        <dbReference type="EMBL" id="KAK8855333.1"/>
    </source>
</evidence>
<feature type="region of interest" description="Disordered" evidence="1">
    <location>
        <begin position="309"/>
        <end position="415"/>
    </location>
</feature>
<keyword evidence="3" id="KW-1185">Reference proteome</keyword>
<evidence type="ECO:0000313" key="3">
    <source>
        <dbReference type="Proteomes" id="UP001390339"/>
    </source>
</evidence>
<comment type="caution">
    <text evidence="2">The sequence shown here is derived from an EMBL/GenBank/DDBJ whole genome shotgun (WGS) entry which is preliminary data.</text>
</comment>
<dbReference type="Proteomes" id="UP001390339">
    <property type="component" value="Unassembled WGS sequence"/>
</dbReference>
<feature type="region of interest" description="Disordered" evidence="1">
    <location>
        <begin position="565"/>
        <end position="590"/>
    </location>
</feature>
<accession>A0ABR2HZN3</accession>
<proteinExistence type="predicted"/>
<reference evidence="2 3" key="1">
    <citation type="journal article" date="2024" name="IMA Fungus">
        <title>Apiospora arundinis, a panoply of carbohydrate-active enzymes and secondary metabolites.</title>
        <authorList>
            <person name="Sorensen T."/>
            <person name="Petersen C."/>
            <person name="Muurmann A.T."/>
            <person name="Christiansen J.V."/>
            <person name="Brundto M.L."/>
            <person name="Overgaard C.K."/>
            <person name="Boysen A.T."/>
            <person name="Wollenberg R.D."/>
            <person name="Larsen T.O."/>
            <person name="Sorensen J.L."/>
            <person name="Nielsen K.L."/>
            <person name="Sondergaard T.E."/>
        </authorList>
    </citation>
    <scope>NUCLEOTIDE SEQUENCE [LARGE SCALE GENOMIC DNA]</scope>
    <source>
        <strain evidence="2 3">AAU 773</strain>
    </source>
</reference>
<protein>
    <submittedName>
        <fullName evidence="2">Uncharacterized protein</fullName>
    </submittedName>
</protein>
<dbReference type="EMBL" id="JAPCWZ010000007">
    <property type="protein sequence ID" value="KAK8855333.1"/>
    <property type="molecule type" value="Genomic_DNA"/>
</dbReference>
<organism evidence="2 3">
    <name type="scientific">Apiospora arundinis</name>
    <dbReference type="NCBI Taxonomy" id="335852"/>
    <lineage>
        <taxon>Eukaryota</taxon>
        <taxon>Fungi</taxon>
        <taxon>Dikarya</taxon>
        <taxon>Ascomycota</taxon>
        <taxon>Pezizomycotina</taxon>
        <taxon>Sordariomycetes</taxon>
        <taxon>Xylariomycetidae</taxon>
        <taxon>Amphisphaeriales</taxon>
        <taxon>Apiosporaceae</taxon>
        <taxon>Apiospora</taxon>
    </lineage>
</organism>
<name>A0ABR2HZN3_9PEZI</name>
<evidence type="ECO:0000256" key="1">
    <source>
        <dbReference type="SAM" id="MobiDB-lite"/>
    </source>
</evidence>